<dbReference type="EMBL" id="AAMT01000004">
    <property type="protein sequence ID" value="EAQ13655.1"/>
    <property type="molecule type" value="Genomic_DNA"/>
</dbReference>
<accession>A3VDR6</accession>
<name>A3VDR6_9RHOB</name>
<comment type="caution">
    <text evidence="2">The sequence shown here is derived from an EMBL/GenBank/DDBJ whole genome shotgun (WGS) entry which is preliminary data.</text>
</comment>
<dbReference type="RefSeq" id="WP_008328569.1">
    <property type="nucleotide sequence ID" value="NZ_CH902578.1"/>
</dbReference>
<sequence length="198" mass="21864">MNAIVGLSLPDAEIENEMWKDVRGANDGLTTMTPWGYVIGTGNTDGSLMLRQSLARFFGIVLFMSGLTLGLLPDGAAGSGLIAMKLGGMVIFMLVGAVLFRAGRERPGIEMHVDLKHKVIRLGNRSLTGDFQLSDLLRFDEVQSVFMLRGTDKTSPSRLYLRLGENIAIEIAKGKRNALERVRQRLTYDLTYGSTRQR</sequence>
<feature type="transmembrane region" description="Helical" evidence="1">
    <location>
        <begin position="54"/>
        <end position="72"/>
    </location>
</feature>
<feature type="transmembrane region" description="Helical" evidence="1">
    <location>
        <begin position="78"/>
        <end position="100"/>
    </location>
</feature>
<dbReference type="AlphaFoldDB" id="A3VDR6"/>
<reference evidence="2 3" key="1">
    <citation type="journal article" date="2010" name="J. Bacteriol.">
        <title>Genome sequences of Pelagibaca bermudensis HTCC2601T and Maritimibacter alkaliphilus HTCC2654T, the type strains of two marine Roseobacter genera.</title>
        <authorList>
            <person name="Thrash J.C."/>
            <person name="Cho J.C."/>
            <person name="Ferriera S."/>
            <person name="Johnson J."/>
            <person name="Vergin K.L."/>
            <person name="Giovannoni S.J."/>
        </authorList>
    </citation>
    <scope>NUCLEOTIDE SEQUENCE [LARGE SCALE GENOMIC DNA]</scope>
    <source>
        <strain evidence="2 3">HTCC2654</strain>
    </source>
</reference>
<keyword evidence="1" id="KW-1133">Transmembrane helix</keyword>
<dbReference type="Proteomes" id="UP000002931">
    <property type="component" value="Unassembled WGS sequence"/>
</dbReference>
<organism evidence="2 3">
    <name type="scientific">Maritimibacter alkaliphilus HTCC2654</name>
    <dbReference type="NCBI Taxonomy" id="314271"/>
    <lineage>
        <taxon>Bacteria</taxon>
        <taxon>Pseudomonadati</taxon>
        <taxon>Pseudomonadota</taxon>
        <taxon>Alphaproteobacteria</taxon>
        <taxon>Rhodobacterales</taxon>
        <taxon>Roseobacteraceae</taxon>
        <taxon>Maritimibacter</taxon>
    </lineage>
</organism>
<gene>
    <name evidence="2" type="ORF">RB2654_03039</name>
</gene>
<evidence type="ECO:0000313" key="2">
    <source>
        <dbReference type="EMBL" id="EAQ13655.1"/>
    </source>
</evidence>
<keyword evidence="1" id="KW-0472">Membrane</keyword>
<proteinExistence type="predicted"/>
<keyword evidence="1" id="KW-0812">Transmembrane</keyword>
<evidence type="ECO:0000256" key="1">
    <source>
        <dbReference type="SAM" id="Phobius"/>
    </source>
</evidence>
<evidence type="ECO:0000313" key="3">
    <source>
        <dbReference type="Proteomes" id="UP000002931"/>
    </source>
</evidence>
<protein>
    <submittedName>
        <fullName evidence="2">Uncharacterized protein</fullName>
    </submittedName>
</protein>
<keyword evidence="3" id="KW-1185">Reference proteome</keyword>
<dbReference type="HOGENOM" id="CLU_1376719_0_0_5"/>